<feature type="domain" description="DUF2059" evidence="2">
    <location>
        <begin position="81"/>
        <end position="138"/>
    </location>
</feature>
<accession>A0A5M3PKK3</accession>
<name>A0A5M3PKK3_9GAMM</name>
<gene>
    <name evidence="3" type="ORF">MS5N3_08260</name>
</gene>
<feature type="signal peptide" evidence="1">
    <location>
        <begin position="1"/>
        <end position="23"/>
    </location>
</feature>
<dbReference type="InterPro" id="IPR018637">
    <property type="entry name" value="DUF2059"/>
</dbReference>
<evidence type="ECO:0000256" key="1">
    <source>
        <dbReference type="SAM" id="SignalP"/>
    </source>
</evidence>
<dbReference type="EMBL" id="BGZH01000001">
    <property type="protein sequence ID" value="GBO83375.1"/>
    <property type="molecule type" value="Genomic_DNA"/>
</dbReference>
<evidence type="ECO:0000259" key="2">
    <source>
        <dbReference type="Pfam" id="PF09832"/>
    </source>
</evidence>
<proteinExistence type="predicted"/>
<dbReference type="RefSeq" id="WP_153633788.1">
    <property type="nucleotide sequence ID" value="NZ_BGZH01000001.1"/>
</dbReference>
<sequence>MMRFPLIKPLLVTALLMTGTAQAAPDAREVLAVSPVDDIVARYPAMMSQGIREGLKQNGQLPPMMANTIGNIVSSGFNSVDIEKQIVNDLQTSLTDSQLQAVHDWYETPVAKKISAAEIAASEPSAWQEIQASAAELNSQYKGTRRADMFDRFDRAARATESAVDTTIAVQLGLATAMAAFSSDSANYEQLRQRIESQRSMLRGVVGQQVYDSYLYTYQNIGAQEMGLYLEFLESPAGSAFSKVVTNSIQQAITEPVESIGKQMSRFLSPESPGSQ</sequence>
<comment type="caution">
    <text evidence="3">The sequence shown here is derived from an EMBL/GenBank/DDBJ whole genome shotgun (WGS) entry which is preliminary data.</text>
</comment>
<protein>
    <recommendedName>
        <fullName evidence="2">DUF2059 domain-containing protein</fullName>
    </recommendedName>
</protein>
<dbReference type="AlphaFoldDB" id="A0A5M3PKK3"/>
<keyword evidence="4" id="KW-1185">Reference proteome</keyword>
<feature type="chain" id="PRO_5024281954" description="DUF2059 domain-containing protein" evidence="1">
    <location>
        <begin position="24"/>
        <end position="276"/>
    </location>
</feature>
<evidence type="ECO:0000313" key="4">
    <source>
        <dbReference type="Proteomes" id="UP000340077"/>
    </source>
</evidence>
<organism evidence="3 4">
    <name type="scientific">Marinobacter salsuginis</name>
    <dbReference type="NCBI Taxonomy" id="418719"/>
    <lineage>
        <taxon>Bacteria</taxon>
        <taxon>Pseudomonadati</taxon>
        <taxon>Pseudomonadota</taxon>
        <taxon>Gammaproteobacteria</taxon>
        <taxon>Pseudomonadales</taxon>
        <taxon>Marinobacteraceae</taxon>
        <taxon>Marinobacter</taxon>
    </lineage>
</organism>
<evidence type="ECO:0000313" key="3">
    <source>
        <dbReference type="EMBL" id="GBO83375.1"/>
    </source>
</evidence>
<reference evidence="3 4" key="1">
    <citation type="journal article" date="2019" name="J. Gen. Appl. Microbiol.">
        <title>Aerobic degradation of cis-dichloroethene by the marine bacterium Marinobacter salsuginis strain 5N-3.</title>
        <authorList>
            <person name="Inoue Y."/>
            <person name="Fukunaga Y."/>
            <person name="Katsumata H."/>
            <person name="Ohji S."/>
            <person name="Hosoyama A."/>
            <person name="Mori K."/>
            <person name="Ando K."/>
        </authorList>
    </citation>
    <scope>NUCLEOTIDE SEQUENCE [LARGE SCALE GENOMIC DNA]</scope>
    <source>
        <strain evidence="3 4">5N-3</strain>
    </source>
</reference>
<keyword evidence="1" id="KW-0732">Signal</keyword>
<dbReference type="Pfam" id="PF09832">
    <property type="entry name" value="DUF2059"/>
    <property type="match status" value="1"/>
</dbReference>
<dbReference type="Proteomes" id="UP000340077">
    <property type="component" value="Unassembled WGS sequence"/>
</dbReference>